<accession>A0A5N6S464</accession>
<gene>
    <name evidence="2" type="ORF">DDE84_04945</name>
</gene>
<evidence type="ECO:0000259" key="1">
    <source>
        <dbReference type="Pfam" id="PF01402"/>
    </source>
</evidence>
<feature type="domain" description="Ribbon-helix-helix protein CopG" evidence="1">
    <location>
        <begin position="4"/>
        <end position="40"/>
    </location>
</feature>
<reference evidence="2 3" key="1">
    <citation type="submission" date="2018-04" db="EMBL/GenBank/DDBJ databases">
        <authorList>
            <person name="Eckel V.P."/>
            <person name="Vogel R.F."/>
        </authorList>
    </citation>
    <scope>NUCLEOTIDE SEQUENCE [LARGE SCALE GENOMIC DNA]</scope>
    <source>
        <strain evidence="3">TMW 2.1764</strain>
    </source>
</reference>
<dbReference type="GO" id="GO:0006355">
    <property type="term" value="P:regulation of DNA-templated transcription"/>
    <property type="evidence" value="ECO:0007669"/>
    <property type="project" value="InterPro"/>
</dbReference>
<dbReference type="InterPro" id="IPR002145">
    <property type="entry name" value="CopG"/>
</dbReference>
<evidence type="ECO:0000313" key="3">
    <source>
        <dbReference type="Proteomes" id="UP000325415"/>
    </source>
</evidence>
<evidence type="ECO:0000313" key="2">
    <source>
        <dbReference type="EMBL" id="KAE8128867.1"/>
    </source>
</evidence>
<dbReference type="AlphaFoldDB" id="A0A5N6S464"/>
<dbReference type="EMBL" id="QDAG01000004">
    <property type="protein sequence ID" value="KAE8128867.1"/>
    <property type="molecule type" value="Genomic_DNA"/>
</dbReference>
<dbReference type="Pfam" id="PF01402">
    <property type="entry name" value="RHH_1"/>
    <property type="match status" value="1"/>
</dbReference>
<sequence>MSVPLSVQLPEWLIEVLDREARRMGISRQTVMKVWLTERADAKQGS</sequence>
<name>A0A5N6S464_9BIFI</name>
<organism evidence="2 3">
    <name type="scientific">Bifidobacterium tibiigranuli</name>
    <dbReference type="NCBI Taxonomy" id="2172043"/>
    <lineage>
        <taxon>Bacteria</taxon>
        <taxon>Bacillati</taxon>
        <taxon>Actinomycetota</taxon>
        <taxon>Actinomycetes</taxon>
        <taxon>Bifidobacteriales</taxon>
        <taxon>Bifidobacteriaceae</taxon>
        <taxon>Bifidobacterium</taxon>
    </lineage>
</organism>
<dbReference type="Proteomes" id="UP000325415">
    <property type="component" value="Unassembled WGS sequence"/>
</dbReference>
<proteinExistence type="predicted"/>
<dbReference type="OrthoDB" id="9798485at2"/>
<protein>
    <submittedName>
        <fullName evidence="2">Ribbon-helix-helix protein, CopG family</fullName>
    </submittedName>
</protein>
<keyword evidence="3" id="KW-1185">Reference proteome</keyword>
<comment type="caution">
    <text evidence="2">The sequence shown here is derived from an EMBL/GenBank/DDBJ whole genome shotgun (WGS) entry which is preliminary data.</text>
</comment>